<proteinExistence type="predicted"/>
<dbReference type="AlphaFoldDB" id="A0A7M5X3T3"/>
<name>A0A7M5X3T3_9CNID</name>
<evidence type="ECO:0000313" key="2">
    <source>
        <dbReference type="Proteomes" id="UP000594262"/>
    </source>
</evidence>
<sequence length="146" mass="15957">LLTVALLCSLCPFFCNLRNKFFSKQTRNMASAGRFMRQSQNFARHVGNSLKSNQNKFSSSAIGNLKKTARCSMVTKALGGQQQSALMNAASKMEMRQLQKSVAVMSLSSKVSACMDICVPADSDVSESSEDAEDVCSQPGHKHKRI</sequence>
<protein>
    <submittedName>
        <fullName evidence="1">Uncharacterized protein</fullName>
    </submittedName>
</protein>
<dbReference type="EnsemblMetazoa" id="CLYHEMT017083.1">
    <property type="protein sequence ID" value="CLYHEMP017083.1"/>
    <property type="gene ID" value="CLYHEMG017083"/>
</dbReference>
<organism evidence="1 2">
    <name type="scientific">Clytia hemisphaerica</name>
    <dbReference type="NCBI Taxonomy" id="252671"/>
    <lineage>
        <taxon>Eukaryota</taxon>
        <taxon>Metazoa</taxon>
        <taxon>Cnidaria</taxon>
        <taxon>Hydrozoa</taxon>
        <taxon>Hydroidolina</taxon>
        <taxon>Leptothecata</taxon>
        <taxon>Obeliida</taxon>
        <taxon>Clytiidae</taxon>
        <taxon>Clytia</taxon>
    </lineage>
</organism>
<dbReference type="Proteomes" id="UP000594262">
    <property type="component" value="Unplaced"/>
</dbReference>
<keyword evidence="2" id="KW-1185">Reference proteome</keyword>
<evidence type="ECO:0000313" key="1">
    <source>
        <dbReference type="EnsemblMetazoa" id="CLYHEMP017083.1"/>
    </source>
</evidence>
<accession>A0A7M5X3T3</accession>
<dbReference type="OrthoDB" id="6022319at2759"/>
<reference evidence="1" key="1">
    <citation type="submission" date="2021-01" db="UniProtKB">
        <authorList>
            <consortium name="EnsemblMetazoa"/>
        </authorList>
    </citation>
    <scope>IDENTIFICATION</scope>
</reference>